<evidence type="ECO:0000256" key="1">
    <source>
        <dbReference type="SAM" id="Phobius"/>
    </source>
</evidence>
<evidence type="ECO:0000313" key="4">
    <source>
        <dbReference type="Proteomes" id="UP001322138"/>
    </source>
</evidence>
<dbReference type="PANTHER" id="PTHR34502">
    <property type="entry name" value="DUF6594 DOMAIN-CONTAINING PROTEIN-RELATED"/>
    <property type="match status" value="1"/>
</dbReference>
<comment type="caution">
    <text evidence="3">The sequence shown here is derived from an EMBL/GenBank/DDBJ whole genome shotgun (WGS) entry which is preliminary data.</text>
</comment>
<keyword evidence="1" id="KW-0812">Transmembrane</keyword>
<protein>
    <recommendedName>
        <fullName evidence="2">DUF6594 domain-containing protein</fullName>
    </recommendedName>
</protein>
<accession>A0ABR0FHP5</accession>
<feature type="domain" description="DUF6594" evidence="2">
    <location>
        <begin position="28"/>
        <end position="255"/>
    </location>
</feature>
<evidence type="ECO:0000313" key="3">
    <source>
        <dbReference type="EMBL" id="KAK4642609.1"/>
    </source>
</evidence>
<keyword evidence="1" id="KW-1133">Transmembrane helix</keyword>
<sequence>MATQMQSPLNQRVVAHSLPATQEAATRALSHMMGSADNWAMFKGHHTLNVRNLLHLQNQLDELARKHEQDDPNFDMNELDEVLYKYNRALVAYAKVSELLEPEEKNVASILRYSRARLSNHPAVWAFLSEAYQDLMHGGFSGMVALYVNPNGGALFSFANRIVGKFARLLSPRTDGVHIWSEATTNRITRAVLGMLSAGLLLVPIVIMSFVTDGYKPLIIIIVWTIAFSAITSLLTDAKYSEVLVAAATYAAVMVVFISGDGVQKQESA</sequence>
<feature type="transmembrane region" description="Helical" evidence="1">
    <location>
        <begin position="217"/>
        <end position="236"/>
    </location>
</feature>
<dbReference type="PANTHER" id="PTHR34502:SF5">
    <property type="entry name" value="DUF6594 DOMAIN-CONTAINING PROTEIN"/>
    <property type="match status" value="1"/>
</dbReference>
<feature type="transmembrane region" description="Helical" evidence="1">
    <location>
        <begin position="243"/>
        <end position="260"/>
    </location>
</feature>
<keyword evidence="4" id="KW-1185">Reference proteome</keyword>
<dbReference type="InterPro" id="IPR046529">
    <property type="entry name" value="DUF6594"/>
</dbReference>
<feature type="transmembrane region" description="Helical" evidence="1">
    <location>
        <begin position="191"/>
        <end position="211"/>
    </location>
</feature>
<proteinExistence type="predicted"/>
<name>A0ABR0FHP5_9PEZI</name>
<evidence type="ECO:0000259" key="2">
    <source>
        <dbReference type="Pfam" id="PF20237"/>
    </source>
</evidence>
<gene>
    <name evidence="3" type="ORF">QC761_511503</name>
</gene>
<keyword evidence="1" id="KW-0472">Membrane</keyword>
<reference evidence="3 4" key="1">
    <citation type="journal article" date="2023" name="bioRxiv">
        <title>High-quality genome assemblies of four members of thePodospora anserinaspecies complex.</title>
        <authorList>
            <person name="Ament-Velasquez S.L."/>
            <person name="Vogan A.A."/>
            <person name="Wallerman O."/>
            <person name="Hartmann F."/>
            <person name="Gautier V."/>
            <person name="Silar P."/>
            <person name="Giraud T."/>
            <person name="Johannesson H."/>
        </authorList>
    </citation>
    <scope>NUCLEOTIDE SEQUENCE [LARGE SCALE GENOMIC DNA]</scope>
    <source>
        <strain evidence="3 4">CBS 112042</strain>
    </source>
</reference>
<dbReference type="Pfam" id="PF20237">
    <property type="entry name" value="DUF6594"/>
    <property type="match status" value="1"/>
</dbReference>
<dbReference type="RefSeq" id="XP_062731585.1">
    <property type="nucleotide sequence ID" value="XM_062880310.1"/>
</dbReference>
<dbReference type="EMBL" id="JAFFGZ010000007">
    <property type="protein sequence ID" value="KAK4642609.1"/>
    <property type="molecule type" value="Genomic_DNA"/>
</dbReference>
<dbReference type="GeneID" id="87899792"/>
<organism evidence="3 4">
    <name type="scientific">Podospora bellae-mahoneyi</name>
    <dbReference type="NCBI Taxonomy" id="2093777"/>
    <lineage>
        <taxon>Eukaryota</taxon>
        <taxon>Fungi</taxon>
        <taxon>Dikarya</taxon>
        <taxon>Ascomycota</taxon>
        <taxon>Pezizomycotina</taxon>
        <taxon>Sordariomycetes</taxon>
        <taxon>Sordariomycetidae</taxon>
        <taxon>Sordariales</taxon>
        <taxon>Podosporaceae</taxon>
        <taxon>Podospora</taxon>
    </lineage>
</organism>
<dbReference type="Proteomes" id="UP001322138">
    <property type="component" value="Unassembled WGS sequence"/>
</dbReference>